<dbReference type="EMBL" id="RHFK02000016">
    <property type="protein sequence ID" value="TWW64039.1"/>
    <property type="molecule type" value="Genomic_DNA"/>
</dbReference>
<accession>A0A5C6NB34</accession>
<evidence type="ECO:0000313" key="2">
    <source>
        <dbReference type="Proteomes" id="UP000324091"/>
    </source>
</evidence>
<sequence length="169" mass="18048">MVESTFHWIASFRKDRDDKLTVKAVMKRMKFGSPRVVRGEEQALRPCAFSVYARRGFAVGHLQGNLNAASSQGVIPTVCGAVALCGLRKTNIHHPTTPTLSNLIPETSGPDKPANEAFLAALSVCLPSGASDRQCQTLQTASGKISQPIPSIQPSVYTGAIRVVCCKPG</sequence>
<reference evidence="1 2" key="1">
    <citation type="submission" date="2019-04" db="EMBL/GenBank/DDBJ databases">
        <title>Chromosome genome assembly for Takifugu flavidus.</title>
        <authorList>
            <person name="Xiao S."/>
        </authorList>
    </citation>
    <scope>NUCLEOTIDE SEQUENCE [LARGE SCALE GENOMIC DNA]</scope>
    <source>
        <strain evidence="1">HTHZ2018</strain>
        <tissue evidence="1">Muscle</tissue>
    </source>
</reference>
<dbReference type="Proteomes" id="UP000324091">
    <property type="component" value="Chromosome 3"/>
</dbReference>
<keyword evidence="2" id="KW-1185">Reference proteome</keyword>
<dbReference type="AlphaFoldDB" id="A0A5C6NB34"/>
<proteinExistence type="predicted"/>
<comment type="caution">
    <text evidence="1">The sequence shown here is derived from an EMBL/GenBank/DDBJ whole genome shotgun (WGS) entry which is preliminary data.</text>
</comment>
<protein>
    <submittedName>
        <fullName evidence="1">Uncharacterized protein</fullName>
    </submittedName>
</protein>
<organism evidence="1 2">
    <name type="scientific">Takifugu flavidus</name>
    <name type="common">sansaifugu</name>
    <dbReference type="NCBI Taxonomy" id="433684"/>
    <lineage>
        <taxon>Eukaryota</taxon>
        <taxon>Metazoa</taxon>
        <taxon>Chordata</taxon>
        <taxon>Craniata</taxon>
        <taxon>Vertebrata</taxon>
        <taxon>Euteleostomi</taxon>
        <taxon>Actinopterygii</taxon>
        <taxon>Neopterygii</taxon>
        <taxon>Teleostei</taxon>
        <taxon>Neoteleostei</taxon>
        <taxon>Acanthomorphata</taxon>
        <taxon>Eupercaria</taxon>
        <taxon>Tetraodontiformes</taxon>
        <taxon>Tetradontoidea</taxon>
        <taxon>Tetraodontidae</taxon>
        <taxon>Takifugu</taxon>
    </lineage>
</organism>
<evidence type="ECO:0000313" key="1">
    <source>
        <dbReference type="EMBL" id="TWW64039.1"/>
    </source>
</evidence>
<name>A0A5C6NB34_9TELE</name>
<gene>
    <name evidence="1" type="ORF">D4764_03G0010470</name>
</gene>